<evidence type="ECO:0000313" key="4">
    <source>
        <dbReference type="EMBL" id="MPA39934.1"/>
    </source>
</evidence>
<gene>
    <name evidence="4" type="ORF">Din_009375</name>
</gene>
<evidence type="ECO:0000256" key="1">
    <source>
        <dbReference type="ARBA" id="ARBA00022448"/>
    </source>
</evidence>
<reference evidence="4" key="1">
    <citation type="submission" date="2019-08" db="EMBL/GenBank/DDBJ databases">
        <title>Reference gene set and small RNA set construction with multiple tissues from Davidia involucrata Baill.</title>
        <authorList>
            <person name="Yang H."/>
            <person name="Zhou C."/>
            <person name="Li G."/>
            <person name="Wang J."/>
            <person name="Gao P."/>
            <person name="Wang M."/>
            <person name="Wang R."/>
            <person name="Zhao Y."/>
        </authorList>
    </citation>
    <scope>NUCLEOTIDE SEQUENCE</scope>
    <source>
        <tissue evidence="4">Mixed with DoveR01_LX</tissue>
    </source>
</reference>
<dbReference type="GO" id="GO:0007029">
    <property type="term" value="P:endoplasmic reticulum organization"/>
    <property type="evidence" value="ECO:0007669"/>
    <property type="project" value="TreeGrafter"/>
</dbReference>
<dbReference type="PANTHER" id="PTHR13923">
    <property type="entry name" value="SEC31-RELATED PROTEIN"/>
    <property type="match status" value="1"/>
</dbReference>
<protein>
    <submittedName>
        <fullName evidence="4">Uncharacterized protein</fullName>
    </submittedName>
</protein>
<evidence type="ECO:0000256" key="2">
    <source>
        <dbReference type="ARBA" id="ARBA00022574"/>
    </source>
</evidence>
<dbReference type="PANTHER" id="PTHR13923:SF11">
    <property type="entry name" value="SECRETORY 31, ISOFORM D"/>
    <property type="match status" value="1"/>
</dbReference>
<dbReference type="GO" id="GO:0090110">
    <property type="term" value="P:COPII-coated vesicle cargo loading"/>
    <property type="evidence" value="ECO:0007669"/>
    <property type="project" value="TreeGrafter"/>
</dbReference>
<keyword evidence="1" id="KW-0813">Transport</keyword>
<dbReference type="EMBL" id="GHES01009375">
    <property type="protein sequence ID" value="MPA39934.1"/>
    <property type="molecule type" value="Transcribed_RNA"/>
</dbReference>
<dbReference type="GO" id="GO:0070971">
    <property type="term" value="C:endoplasmic reticulum exit site"/>
    <property type="evidence" value="ECO:0007669"/>
    <property type="project" value="TreeGrafter"/>
</dbReference>
<dbReference type="InterPro" id="IPR040251">
    <property type="entry name" value="SEC31-like"/>
</dbReference>
<dbReference type="GO" id="GO:0030127">
    <property type="term" value="C:COPII vesicle coat"/>
    <property type="evidence" value="ECO:0007669"/>
    <property type="project" value="TreeGrafter"/>
</dbReference>
<keyword evidence="3" id="KW-0677">Repeat</keyword>
<accession>A0A5B6Z794</accession>
<dbReference type="AlphaFoldDB" id="A0A5B6Z794"/>
<name>A0A5B6Z794_DAVIN</name>
<proteinExistence type="predicted"/>
<sequence length="107" mass="11420">MACIKGVNRSASVALASDAPYLAAGMMAGAVDLSFISSSNLDIFKLNFQFDDRELPVVGVSSSSERFNRLSWGKNPSGSEEFSLDLITGGLVDGNIGIWNPLSLIKY</sequence>
<organism evidence="4">
    <name type="scientific">Davidia involucrata</name>
    <name type="common">Dove tree</name>
    <dbReference type="NCBI Taxonomy" id="16924"/>
    <lineage>
        <taxon>Eukaryota</taxon>
        <taxon>Viridiplantae</taxon>
        <taxon>Streptophyta</taxon>
        <taxon>Embryophyta</taxon>
        <taxon>Tracheophyta</taxon>
        <taxon>Spermatophyta</taxon>
        <taxon>Magnoliopsida</taxon>
        <taxon>eudicotyledons</taxon>
        <taxon>Gunneridae</taxon>
        <taxon>Pentapetalae</taxon>
        <taxon>asterids</taxon>
        <taxon>Cornales</taxon>
        <taxon>Nyssaceae</taxon>
        <taxon>Davidia</taxon>
    </lineage>
</organism>
<dbReference type="InterPro" id="IPR015943">
    <property type="entry name" value="WD40/YVTN_repeat-like_dom_sf"/>
</dbReference>
<dbReference type="Gene3D" id="2.130.10.10">
    <property type="entry name" value="YVTN repeat-like/Quinoprotein amine dehydrogenase"/>
    <property type="match status" value="1"/>
</dbReference>
<keyword evidence="2" id="KW-0853">WD repeat</keyword>
<dbReference type="GO" id="GO:0005198">
    <property type="term" value="F:structural molecule activity"/>
    <property type="evidence" value="ECO:0007669"/>
    <property type="project" value="TreeGrafter"/>
</dbReference>
<evidence type="ECO:0000256" key="3">
    <source>
        <dbReference type="ARBA" id="ARBA00022737"/>
    </source>
</evidence>